<dbReference type="GO" id="GO:0016987">
    <property type="term" value="F:sigma factor activity"/>
    <property type="evidence" value="ECO:0007669"/>
    <property type="project" value="UniProtKB-KW"/>
</dbReference>
<proteinExistence type="inferred from homology"/>
<protein>
    <recommendedName>
        <fullName evidence="6">RNA polymerase sigma factor</fullName>
    </recommendedName>
</protein>
<feature type="domain" description="RNA polymerase sigma factor 70 region 4 type 2" evidence="8">
    <location>
        <begin position="100"/>
        <end position="151"/>
    </location>
</feature>
<dbReference type="InterPro" id="IPR007627">
    <property type="entry name" value="RNA_pol_sigma70_r2"/>
</dbReference>
<dbReference type="GO" id="GO:0006352">
    <property type="term" value="P:DNA-templated transcription initiation"/>
    <property type="evidence" value="ECO:0007669"/>
    <property type="project" value="InterPro"/>
</dbReference>
<gene>
    <name evidence="9" type="ORF">Daura_36670</name>
</gene>
<dbReference type="Proteomes" id="UP001058003">
    <property type="component" value="Chromosome"/>
</dbReference>
<dbReference type="InterPro" id="IPR013249">
    <property type="entry name" value="RNA_pol_sigma70_r4_t2"/>
</dbReference>
<dbReference type="InterPro" id="IPR000838">
    <property type="entry name" value="RNA_pol_sigma70_ECF_CS"/>
</dbReference>
<keyword evidence="5 6" id="KW-0804">Transcription</keyword>
<dbReference type="OrthoDB" id="3777963at2"/>
<evidence type="ECO:0000256" key="3">
    <source>
        <dbReference type="ARBA" id="ARBA00023082"/>
    </source>
</evidence>
<evidence type="ECO:0000313" key="10">
    <source>
        <dbReference type="Proteomes" id="UP001058003"/>
    </source>
</evidence>
<keyword evidence="10" id="KW-1185">Reference proteome</keyword>
<dbReference type="Gene3D" id="1.10.10.10">
    <property type="entry name" value="Winged helix-like DNA-binding domain superfamily/Winged helix DNA-binding domain"/>
    <property type="match status" value="1"/>
</dbReference>
<evidence type="ECO:0000259" key="7">
    <source>
        <dbReference type="Pfam" id="PF04542"/>
    </source>
</evidence>
<organism evidence="9 10">
    <name type="scientific">Dactylosporangium aurantiacum</name>
    <dbReference type="NCBI Taxonomy" id="35754"/>
    <lineage>
        <taxon>Bacteria</taxon>
        <taxon>Bacillati</taxon>
        <taxon>Actinomycetota</taxon>
        <taxon>Actinomycetes</taxon>
        <taxon>Micromonosporales</taxon>
        <taxon>Micromonosporaceae</taxon>
        <taxon>Dactylosporangium</taxon>
    </lineage>
</organism>
<keyword evidence="4 6" id="KW-0238">DNA-binding</keyword>
<name>A0A9Q9MH06_9ACTN</name>
<evidence type="ECO:0000256" key="2">
    <source>
        <dbReference type="ARBA" id="ARBA00023015"/>
    </source>
</evidence>
<keyword evidence="3 6" id="KW-0731">Sigma factor</keyword>
<evidence type="ECO:0000259" key="8">
    <source>
        <dbReference type="Pfam" id="PF08281"/>
    </source>
</evidence>
<accession>A0A9Q9MH06</accession>
<dbReference type="InterPro" id="IPR013324">
    <property type="entry name" value="RNA_pol_sigma_r3/r4-like"/>
</dbReference>
<dbReference type="NCBIfam" id="TIGR02937">
    <property type="entry name" value="sigma70-ECF"/>
    <property type="match status" value="1"/>
</dbReference>
<evidence type="ECO:0000256" key="6">
    <source>
        <dbReference type="RuleBase" id="RU000716"/>
    </source>
</evidence>
<evidence type="ECO:0000256" key="5">
    <source>
        <dbReference type="ARBA" id="ARBA00023163"/>
    </source>
</evidence>
<reference evidence="9" key="1">
    <citation type="submission" date="2021-04" db="EMBL/GenBank/DDBJ databases">
        <title>Dactylosporangium aurantiacum NRRL B-8018 full assembly.</title>
        <authorList>
            <person name="Hartkoorn R.C."/>
            <person name="Beaudoing E."/>
            <person name="Hot D."/>
        </authorList>
    </citation>
    <scope>NUCLEOTIDE SEQUENCE</scope>
    <source>
        <strain evidence="9">NRRL B-8018</strain>
    </source>
</reference>
<evidence type="ECO:0000256" key="1">
    <source>
        <dbReference type="ARBA" id="ARBA00010641"/>
    </source>
</evidence>
<dbReference type="PROSITE" id="PS01063">
    <property type="entry name" value="SIGMA70_ECF"/>
    <property type="match status" value="1"/>
</dbReference>
<sequence>MRDAQAFDEFYRTTAGRMLRFGYAVITDRAEAQDIVQEAYARAWRRWATVSVHPSPESWIRLVVTRLSTDRWRRHRGWLSVAARTGPPEPAGPPSEDAVLLRAALRQLPPRHRQALALYYLADLTVEQIAQEVGASPNTVKSWLSRGRHRLAEILSDLDPYRSVEVHDA</sequence>
<dbReference type="PANTHER" id="PTHR43133">
    <property type="entry name" value="RNA POLYMERASE ECF-TYPE SIGMA FACTO"/>
    <property type="match status" value="1"/>
</dbReference>
<dbReference type="EMBL" id="CP073767">
    <property type="protein sequence ID" value="UWZ52181.1"/>
    <property type="molecule type" value="Genomic_DNA"/>
</dbReference>
<dbReference type="InterPro" id="IPR036388">
    <property type="entry name" value="WH-like_DNA-bd_sf"/>
</dbReference>
<dbReference type="Pfam" id="PF04542">
    <property type="entry name" value="Sigma70_r2"/>
    <property type="match status" value="1"/>
</dbReference>
<dbReference type="Pfam" id="PF08281">
    <property type="entry name" value="Sigma70_r4_2"/>
    <property type="match status" value="1"/>
</dbReference>
<dbReference type="RefSeq" id="WP_033362928.1">
    <property type="nucleotide sequence ID" value="NZ_CP073767.1"/>
</dbReference>
<dbReference type="InterPro" id="IPR039425">
    <property type="entry name" value="RNA_pol_sigma-70-like"/>
</dbReference>
<dbReference type="Gene3D" id="1.10.1740.10">
    <property type="match status" value="1"/>
</dbReference>
<dbReference type="InterPro" id="IPR013325">
    <property type="entry name" value="RNA_pol_sigma_r2"/>
</dbReference>
<keyword evidence="2 6" id="KW-0805">Transcription regulation</keyword>
<dbReference type="KEGG" id="daur:Daura_36670"/>
<dbReference type="AlphaFoldDB" id="A0A9Q9MH06"/>
<feature type="domain" description="RNA polymerase sigma-70 region 2" evidence="7">
    <location>
        <begin position="11"/>
        <end position="76"/>
    </location>
</feature>
<dbReference type="CDD" id="cd06171">
    <property type="entry name" value="Sigma70_r4"/>
    <property type="match status" value="1"/>
</dbReference>
<dbReference type="InterPro" id="IPR014284">
    <property type="entry name" value="RNA_pol_sigma-70_dom"/>
</dbReference>
<dbReference type="PANTHER" id="PTHR43133:SF50">
    <property type="entry name" value="ECF RNA POLYMERASE SIGMA FACTOR SIGM"/>
    <property type="match status" value="1"/>
</dbReference>
<evidence type="ECO:0000313" key="9">
    <source>
        <dbReference type="EMBL" id="UWZ52181.1"/>
    </source>
</evidence>
<dbReference type="SUPFAM" id="SSF88659">
    <property type="entry name" value="Sigma3 and sigma4 domains of RNA polymerase sigma factors"/>
    <property type="match status" value="1"/>
</dbReference>
<evidence type="ECO:0000256" key="4">
    <source>
        <dbReference type="ARBA" id="ARBA00023125"/>
    </source>
</evidence>
<dbReference type="GO" id="GO:0003677">
    <property type="term" value="F:DNA binding"/>
    <property type="evidence" value="ECO:0007669"/>
    <property type="project" value="UniProtKB-KW"/>
</dbReference>
<comment type="similarity">
    <text evidence="1 6">Belongs to the sigma-70 factor family. ECF subfamily.</text>
</comment>
<dbReference type="GO" id="GO:0006950">
    <property type="term" value="P:response to stress"/>
    <property type="evidence" value="ECO:0007669"/>
    <property type="project" value="UniProtKB-ARBA"/>
</dbReference>
<dbReference type="SUPFAM" id="SSF88946">
    <property type="entry name" value="Sigma2 domain of RNA polymerase sigma factors"/>
    <property type="match status" value="1"/>
</dbReference>